<evidence type="ECO:0000313" key="3">
    <source>
        <dbReference type="Proteomes" id="UP001229952"/>
    </source>
</evidence>
<name>A0ABY9HYK5_9ACTN</name>
<keyword evidence="3" id="KW-1185">Reference proteome</keyword>
<feature type="compositionally biased region" description="Basic and acidic residues" evidence="1">
    <location>
        <begin position="59"/>
        <end position="69"/>
    </location>
</feature>
<accession>A0ABY9HYK5</accession>
<proteinExistence type="predicted"/>
<feature type="region of interest" description="Disordered" evidence="1">
    <location>
        <begin position="1"/>
        <end position="69"/>
    </location>
</feature>
<evidence type="ECO:0000313" key="2">
    <source>
        <dbReference type="EMBL" id="WLQ39149.1"/>
    </source>
</evidence>
<sequence>MRIGSEATDAPHMLRGIRDALADRYERAGPGQHRRDGRAQQRGDRIPQPSRIVGIGDPDQEKPQVSDIA</sequence>
<gene>
    <name evidence="2" type="ORF">P8A22_03360</name>
</gene>
<dbReference type="Proteomes" id="UP001229952">
    <property type="component" value="Chromosome"/>
</dbReference>
<organism evidence="2 3">
    <name type="scientific">Streptomyces laculatispora</name>
    <dbReference type="NCBI Taxonomy" id="887464"/>
    <lineage>
        <taxon>Bacteria</taxon>
        <taxon>Bacillati</taxon>
        <taxon>Actinomycetota</taxon>
        <taxon>Actinomycetes</taxon>
        <taxon>Kitasatosporales</taxon>
        <taxon>Streptomycetaceae</taxon>
        <taxon>Streptomyces</taxon>
    </lineage>
</organism>
<reference evidence="2 3" key="1">
    <citation type="submission" date="2023-03" db="EMBL/GenBank/DDBJ databases">
        <title>Isolation and description of six Streptomyces strains from soil environments, able to metabolize different microbial glucans.</title>
        <authorList>
            <person name="Widen T."/>
            <person name="Larsbrink J."/>
        </authorList>
    </citation>
    <scope>NUCLEOTIDE SEQUENCE [LARGE SCALE GENOMIC DNA]</scope>
    <source>
        <strain evidence="2 3">Mut2</strain>
    </source>
</reference>
<dbReference type="EMBL" id="CP120992">
    <property type="protein sequence ID" value="WLQ39149.1"/>
    <property type="molecule type" value="Genomic_DNA"/>
</dbReference>
<protein>
    <submittedName>
        <fullName evidence="2">Uncharacterized protein</fullName>
    </submittedName>
</protein>
<feature type="compositionally biased region" description="Basic and acidic residues" evidence="1">
    <location>
        <begin position="16"/>
        <end position="45"/>
    </location>
</feature>
<evidence type="ECO:0000256" key="1">
    <source>
        <dbReference type="SAM" id="MobiDB-lite"/>
    </source>
</evidence>